<feature type="transmembrane region" description="Helical" evidence="1">
    <location>
        <begin position="92"/>
        <end position="113"/>
    </location>
</feature>
<feature type="transmembrane region" description="Helical" evidence="1">
    <location>
        <begin position="125"/>
        <end position="143"/>
    </location>
</feature>
<keyword evidence="1" id="KW-1133">Transmembrane helix</keyword>
<evidence type="ECO:0000313" key="3">
    <source>
        <dbReference type="Proteomes" id="UP001500730"/>
    </source>
</evidence>
<feature type="transmembrane region" description="Helical" evidence="1">
    <location>
        <begin position="16"/>
        <end position="35"/>
    </location>
</feature>
<dbReference type="EMBL" id="BAAARE010000002">
    <property type="protein sequence ID" value="GAA2470853.1"/>
    <property type="molecule type" value="Genomic_DNA"/>
</dbReference>
<accession>A0ABN3KVK1</accession>
<protein>
    <submittedName>
        <fullName evidence="2">Uncharacterized protein</fullName>
    </submittedName>
</protein>
<reference evidence="2 3" key="1">
    <citation type="journal article" date="2019" name="Int. J. Syst. Evol. Microbiol.">
        <title>The Global Catalogue of Microorganisms (GCM) 10K type strain sequencing project: providing services to taxonomists for standard genome sequencing and annotation.</title>
        <authorList>
            <consortium name="The Broad Institute Genomics Platform"/>
            <consortium name="The Broad Institute Genome Sequencing Center for Infectious Disease"/>
            <person name="Wu L."/>
            <person name="Ma J."/>
        </authorList>
    </citation>
    <scope>NUCLEOTIDE SEQUENCE [LARGE SCALE GENOMIC DNA]</scope>
    <source>
        <strain evidence="2 3">JCM 16259</strain>
    </source>
</reference>
<gene>
    <name evidence="2" type="ORF">GCM10009858_05180</name>
</gene>
<dbReference type="Proteomes" id="UP001500730">
    <property type="component" value="Unassembled WGS sequence"/>
</dbReference>
<name>A0ABN3KVK1_9MICO</name>
<proteinExistence type="predicted"/>
<evidence type="ECO:0000256" key="1">
    <source>
        <dbReference type="SAM" id="Phobius"/>
    </source>
</evidence>
<evidence type="ECO:0000313" key="2">
    <source>
        <dbReference type="EMBL" id="GAA2470853.1"/>
    </source>
</evidence>
<keyword evidence="1" id="KW-0472">Membrane</keyword>
<organism evidence="2 3">
    <name type="scientific">Terrabacter carboxydivorans</name>
    <dbReference type="NCBI Taxonomy" id="619730"/>
    <lineage>
        <taxon>Bacteria</taxon>
        <taxon>Bacillati</taxon>
        <taxon>Actinomycetota</taxon>
        <taxon>Actinomycetes</taxon>
        <taxon>Micrococcales</taxon>
        <taxon>Intrasporangiaceae</taxon>
        <taxon>Terrabacter</taxon>
    </lineage>
</organism>
<keyword evidence="3" id="KW-1185">Reference proteome</keyword>
<dbReference type="RefSeq" id="WP_344252669.1">
    <property type="nucleotide sequence ID" value="NZ_BAAARE010000002.1"/>
</dbReference>
<sequence length="277" mass="29988">MEFFGVEITAQDLIKILPGVLAVLAAALRAIPNLVTSSRSRRSHALSGRHSPSRVRSYSAPPPFSELFARRYDAAADDPEAQTARERMRTRTLWICGAGVISATLLTGAYLVYGPRVTHLPGWSLVLALMVGVGVDIVLARTIRDVRRDPGRGSAATPQQGEVLVSGNEDDVKQHSLAALVDLGARVVRVEGARILAATGVSFGQDMWMGEIIWVAVSEQHLGQVRVVVRSIKTDFVSRSRSRRNVLRFLESWASFPGEQALAPGLWATAGDRVAAT</sequence>
<comment type="caution">
    <text evidence="2">The sequence shown here is derived from an EMBL/GenBank/DDBJ whole genome shotgun (WGS) entry which is preliminary data.</text>
</comment>
<keyword evidence="1" id="KW-0812">Transmembrane</keyword>